<dbReference type="GeneTree" id="ENSGT00940000163184"/>
<dbReference type="GO" id="GO:0016491">
    <property type="term" value="F:oxidoreductase activity"/>
    <property type="evidence" value="ECO:0007669"/>
    <property type="project" value="UniProtKB-KW"/>
</dbReference>
<feature type="domain" description="NADP-dependent oxidoreductase" evidence="4">
    <location>
        <begin position="22"/>
        <end position="123"/>
    </location>
</feature>
<evidence type="ECO:0000256" key="1">
    <source>
        <dbReference type="ARBA" id="ARBA00007905"/>
    </source>
</evidence>
<reference evidence="5" key="3">
    <citation type="submission" date="2025-09" db="UniProtKB">
        <authorList>
            <consortium name="Ensembl"/>
        </authorList>
    </citation>
    <scope>IDENTIFICATION</scope>
</reference>
<comment type="similarity">
    <text evidence="1">Belongs to the aldo/keto reductase family.</text>
</comment>
<protein>
    <recommendedName>
        <fullName evidence="4">NADP-dependent oxidoreductase domain-containing protein</fullName>
    </recommendedName>
</protein>
<dbReference type="InterPro" id="IPR020471">
    <property type="entry name" value="AKR"/>
</dbReference>
<dbReference type="SUPFAM" id="SSF51430">
    <property type="entry name" value="NAD(P)-linked oxidoreductase"/>
    <property type="match status" value="1"/>
</dbReference>
<dbReference type="Proteomes" id="UP000005225">
    <property type="component" value="Unassembled WGS sequence"/>
</dbReference>
<evidence type="ECO:0000313" key="6">
    <source>
        <dbReference type="Proteomes" id="UP000005225"/>
    </source>
</evidence>
<name>H0Y0V7_OTOGA</name>
<dbReference type="InterPro" id="IPR036812">
    <property type="entry name" value="NAD(P)_OxRdtase_dom_sf"/>
</dbReference>
<keyword evidence="3" id="KW-0560">Oxidoreductase</keyword>
<dbReference type="Gene3D" id="3.20.20.100">
    <property type="entry name" value="NADP-dependent oxidoreductase domain"/>
    <property type="match status" value="1"/>
</dbReference>
<dbReference type="STRING" id="30611.ENSOGAP00000022000"/>
<dbReference type="InterPro" id="IPR023210">
    <property type="entry name" value="NADP_OxRdtase_dom"/>
</dbReference>
<reference evidence="5" key="2">
    <citation type="submission" date="2025-08" db="UniProtKB">
        <authorList>
            <consortium name="Ensembl"/>
        </authorList>
    </citation>
    <scope>IDENTIFICATION</scope>
</reference>
<dbReference type="InterPro" id="IPR018170">
    <property type="entry name" value="Aldo/ket_reductase_CS"/>
</dbReference>
<dbReference type="Ensembl" id="ENSOGAT00000027131.1">
    <property type="protein sequence ID" value="ENSOGAP00000022000.1"/>
    <property type="gene ID" value="ENSOGAG00000028594.1"/>
</dbReference>
<dbReference type="PANTHER" id="PTHR11732">
    <property type="entry name" value="ALDO/KETO REDUCTASE"/>
    <property type="match status" value="1"/>
</dbReference>
<dbReference type="AlphaFoldDB" id="H0Y0V7"/>
<proteinExistence type="inferred from homology"/>
<accession>H0Y0V7</accession>
<dbReference type="EMBL" id="AAQR03192025">
    <property type="status" value="NOT_ANNOTATED_CDS"/>
    <property type="molecule type" value="Genomic_DNA"/>
</dbReference>
<organism evidence="5 6">
    <name type="scientific">Otolemur garnettii</name>
    <name type="common">Small-eared galago</name>
    <name type="synonym">Garnett's greater bushbaby</name>
    <dbReference type="NCBI Taxonomy" id="30611"/>
    <lineage>
        <taxon>Eukaryota</taxon>
        <taxon>Metazoa</taxon>
        <taxon>Chordata</taxon>
        <taxon>Craniata</taxon>
        <taxon>Vertebrata</taxon>
        <taxon>Euteleostomi</taxon>
        <taxon>Mammalia</taxon>
        <taxon>Eutheria</taxon>
        <taxon>Euarchontoglires</taxon>
        <taxon>Primates</taxon>
        <taxon>Strepsirrhini</taxon>
        <taxon>Lorisiformes</taxon>
        <taxon>Galagidae</taxon>
        <taxon>Otolemur</taxon>
    </lineage>
</organism>
<evidence type="ECO:0000256" key="2">
    <source>
        <dbReference type="ARBA" id="ARBA00022857"/>
    </source>
</evidence>
<evidence type="ECO:0000256" key="3">
    <source>
        <dbReference type="ARBA" id="ARBA00023002"/>
    </source>
</evidence>
<dbReference type="HOGENOM" id="CLU_023205_19_2_1"/>
<evidence type="ECO:0000313" key="5">
    <source>
        <dbReference type="Ensembl" id="ENSOGAP00000022000.1"/>
    </source>
</evidence>
<evidence type="ECO:0000259" key="4">
    <source>
        <dbReference type="Pfam" id="PF00248"/>
    </source>
</evidence>
<dbReference type="OMA" id="MAMKXIG"/>
<dbReference type="Pfam" id="PF00248">
    <property type="entry name" value="Aldo_ket_red"/>
    <property type="match status" value="1"/>
</dbReference>
<dbReference type="eggNOG" id="KOG1577">
    <property type="taxonomic scope" value="Eukaryota"/>
</dbReference>
<keyword evidence="2" id="KW-0521">NADP</keyword>
<dbReference type="PRINTS" id="PR00069">
    <property type="entry name" value="ALDKETRDTASE"/>
</dbReference>
<dbReference type="InParanoid" id="H0Y0V7"/>
<sequence>AMAGLSPRQSVKLNDGHSMPVLGFGTHASEDTPKSKAREATAVAIEVGFRHIDSAYFYQNEEEVGAAIREKIADGSVKREDIFYTTKVWGTCFRPELVRPALESSLQKLGLAHVDLFLMHVPFAFKVSS</sequence>
<keyword evidence="6" id="KW-1185">Reference proteome</keyword>
<reference evidence="6" key="1">
    <citation type="submission" date="2011-03" db="EMBL/GenBank/DDBJ databases">
        <title>Version 3 of the genome sequence of Otolemur garnettii (Bushbaby).</title>
        <authorList>
            <consortium name="The Broad Institute Genome Sequencing Platform"/>
            <person name="Di Palma F."/>
            <person name="Johnson J."/>
            <person name="Lander E.S."/>
            <person name="Lindblad-Toh K."/>
            <person name="Jaffe D.B."/>
            <person name="Gnerre S."/>
            <person name="MacCallum I."/>
            <person name="Przybylski D."/>
            <person name="Ribeiro F.J."/>
            <person name="Burton J.N."/>
            <person name="Walker B.J."/>
            <person name="Sharpe T."/>
            <person name="Hall G."/>
        </authorList>
    </citation>
    <scope>NUCLEOTIDE SEQUENCE [LARGE SCALE GENOMIC DNA]</scope>
</reference>
<dbReference type="PROSITE" id="PS00798">
    <property type="entry name" value="ALDOKETO_REDUCTASE_1"/>
    <property type="match status" value="1"/>
</dbReference>
<dbReference type="EMBL" id="AAQR03192024">
    <property type="status" value="NOT_ANNOTATED_CDS"/>
    <property type="molecule type" value="Genomic_DNA"/>
</dbReference>